<feature type="transmembrane region" description="Helical" evidence="2">
    <location>
        <begin position="106"/>
        <end position="129"/>
    </location>
</feature>
<evidence type="ECO:0000313" key="3">
    <source>
        <dbReference type="EMBL" id="MBE9374887.1"/>
    </source>
</evidence>
<organism evidence="3 4">
    <name type="scientific">Saccharopolyspora montiporae</name>
    <dbReference type="NCBI Taxonomy" id="2781240"/>
    <lineage>
        <taxon>Bacteria</taxon>
        <taxon>Bacillati</taxon>
        <taxon>Actinomycetota</taxon>
        <taxon>Actinomycetes</taxon>
        <taxon>Pseudonocardiales</taxon>
        <taxon>Pseudonocardiaceae</taxon>
        <taxon>Saccharopolyspora</taxon>
    </lineage>
</organism>
<keyword evidence="2" id="KW-1133">Transmembrane helix</keyword>
<dbReference type="EMBL" id="JADEYC010000015">
    <property type="protein sequence ID" value="MBE9374887.1"/>
    <property type="molecule type" value="Genomic_DNA"/>
</dbReference>
<reference evidence="3" key="1">
    <citation type="submission" date="2020-10" db="EMBL/GenBank/DDBJ databases">
        <title>Diversity and distribution of actinomycetes associated with coral in the coast of Hainan.</title>
        <authorList>
            <person name="Li F."/>
        </authorList>
    </citation>
    <scope>NUCLEOTIDE SEQUENCE</scope>
    <source>
        <strain evidence="3">HNM0983</strain>
    </source>
</reference>
<gene>
    <name evidence="3" type="ORF">IQ251_10575</name>
</gene>
<keyword evidence="2" id="KW-0812">Transmembrane</keyword>
<evidence type="ECO:0000256" key="2">
    <source>
        <dbReference type="SAM" id="Phobius"/>
    </source>
</evidence>
<feature type="transmembrane region" description="Helical" evidence="2">
    <location>
        <begin position="56"/>
        <end position="77"/>
    </location>
</feature>
<accession>A0A929G0J5</accession>
<dbReference type="Proteomes" id="UP000598360">
    <property type="component" value="Unassembled WGS sequence"/>
</dbReference>
<protein>
    <submittedName>
        <fullName evidence="3">Uncharacterized protein</fullName>
    </submittedName>
</protein>
<evidence type="ECO:0000256" key="1">
    <source>
        <dbReference type="SAM" id="MobiDB-lite"/>
    </source>
</evidence>
<keyword evidence="4" id="KW-1185">Reference proteome</keyword>
<evidence type="ECO:0000313" key="4">
    <source>
        <dbReference type="Proteomes" id="UP000598360"/>
    </source>
</evidence>
<proteinExistence type="predicted"/>
<feature type="compositionally biased region" description="Basic and acidic residues" evidence="1">
    <location>
        <begin position="15"/>
        <end position="33"/>
    </location>
</feature>
<dbReference type="AlphaFoldDB" id="A0A929G0J5"/>
<name>A0A929G0J5_9PSEU</name>
<sequence>MTSPQPHHPSARQGAQDRELGQDSDPGQDREPGQETEFTAEQGDPTATGLGEPRRVAVAGAELLVVLALVLVTWWAWGRGTVLVDMPAVTGEQGAVQQVTRSLGNWQAAAIGAATAAGLVLLDLCRQLWLGPRPGRRTRAGTGRPG</sequence>
<dbReference type="RefSeq" id="WP_193928312.1">
    <property type="nucleotide sequence ID" value="NZ_JADEYC010000015.1"/>
</dbReference>
<comment type="caution">
    <text evidence="3">The sequence shown here is derived from an EMBL/GenBank/DDBJ whole genome shotgun (WGS) entry which is preliminary data.</text>
</comment>
<keyword evidence="2" id="KW-0472">Membrane</keyword>
<feature type="region of interest" description="Disordered" evidence="1">
    <location>
        <begin position="1"/>
        <end position="51"/>
    </location>
</feature>